<keyword evidence="2 4" id="KW-0479">Metal-binding</keyword>
<dbReference type="GO" id="GO:0020037">
    <property type="term" value="F:heme binding"/>
    <property type="evidence" value="ECO:0007669"/>
    <property type="project" value="InterPro"/>
</dbReference>
<proteinExistence type="predicted"/>
<evidence type="ECO:0000313" key="7">
    <source>
        <dbReference type="EMBL" id="PRP91092.1"/>
    </source>
</evidence>
<dbReference type="RefSeq" id="WP_258183048.1">
    <property type="nucleotide sequence ID" value="NZ_PVNK01000257.1"/>
</dbReference>
<keyword evidence="1 4" id="KW-0349">Heme</keyword>
<evidence type="ECO:0000256" key="3">
    <source>
        <dbReference type="ARBA" id="ARBA00023004"/>
    </source>
</evidence>
<keyword evidence="8" id="KW-1185">Reference proteome</keyword>
<evidence type="ECO:0000313" key="8">
    <source>
        <dbReference type="Proteomes" id="UP000237968"/>
    </source>
</evidence>
<comment type="caution">
    <text evidence="7">The sequence shown here is derived from an EMBL/GenBank/DDBJ whole genome shotgun (WGS) entry which is preliminary data.</text>
</comment>
<dbReference type="Gene3D" id="1.10.760.10">
    <property type="entry name" value="Cytochrome c-like domain"/>
    <property type="match status" value="1"/>
</dbReference>
<evidence type="ECO:0000256" key="1">
    <source>
        <dbReference type="ARBA" id="ARBA00022617"/>
    </source>
</evidence>
<keyword evidence="3 4" id="KW-0408">Iron</keyword>
<dbReference type="PANTHER" id="PTHR30600">
    <property type="entry name" value="CYTOCHROME C PEROXIDASE-RELATED"/>
    <property type="match status" value="1"/>
</dbReference>
<gene>
    <name evidence="7" type="ORF">ENSA5_58290</name>
</gene>
<dbReference type="InterPro" id="IPR009056">
    <property type="entry name" value="Cyt_c-like_dom"/>
</dbReference>
<dbReference type="Proteomes" id="UP000237968">
    <property type="component" value="Unassembled WGS sequence"/>
</dbReference>
<dbReference type="PROSITE" id="PS51007">
    <property type="entry name" value="CYTC"/>
    <property type="match status" value="1"/>
</dbReference>
<feature type="region of interest" description="Disordered" evidence="5">
    <location>
        <begin position="288"/>
        <end position="309"/>
    </location>
</feature>
<dbReference type="InterPro" id="IPR051395">
    <property type="entry name" value="Cytochrome_c_Peroxidase/MauG"/>
</dbReference>
<feature type="domain" description="Cytochrome c" evidence="6">
    <location>
        <begin position="338"/>
        <end position="470"/>
    </location>
</feature>
<evidence type="ECO:0000259" key="6">
    <source>
        <dbReference type="PROSITE" id="PS51007"/>
    </source>
</evidence>
<dbReference type="GO" id="GO:0046872">
    <property type="term" value="F:metal ion binding"/>
    <property type="evidence" value="ECO:0007669"/>
    <property type="project" value="UniProtKB-KW"/>
</dbReference>
<name>A0A2S9XE10_9BACT</name>
<dbReference type="AlphaFoldDB" id="A0A2S9XE10"/>
<organism evidence="7 8">
    <name type="scientific">Enhygromyxa salina</name>
    <dbReference type="NCBI Taxonomy" id="215803"/>
    <lineage>
        <taxon>Bacteria</taxon>
        <taxon>Pseudomonadati</taxon>
        <taxon>Myxococcota</taxon>
        <taxon>Polyangia</taxon>
        <taxon>Nannocystales</taxon>
        <taxon>Nannocystaceae</taxon>
        <taxon>Enhygromyxa</taxon>
    </lineage>
</organism>
<dbReference type="GO" id="GO:0004130">
    <property type="term" value="F:cytochrome-c peroxidase activity"/>
    <property type="evidence" value="ECO:0007669"/>
    <property type="project" value="TreeGrafter"/>
</dbReference>
<dbReference type="Pfam" id="PF06537">
    <property type="entry name" value="DHOR"/>
    <property type="match status" value="1"/>
</dbReference>
<dbReference type="SUPFAM" id="SSF46626">
    <property type="entry name" value="Cytochrome c"/>
    <property type="match status" value="1"/>
</dbReference>
<dbReference type="PANTHER" id="PTHR30600:SF4">
    <property type="entry name" value="CYTOCHROME C DOMAIN-CONTAINING PROTEIN"/>
    <property type="match status" value="1"/>
</dbReference>
<dbReference type="GO" id="GO:0009055">
    <property type="term" value="F:electron transfer activity"/>
    <property type="evidence" value="ECO:0007669"/>
    <property type="project" value="InterPro"/>
</dbReference>
<sequence>MTPSDICLRLTGLGLALALGCVAEAELELEPEPGEELAGGGTTVFDQGTHAFSLSARNIADEHETGFYVGNSFFNKNWVTAPASTTARDGLGPTFNARSCSGCHFRDGRGRPPLSADEPMLSMLLRLSVPGEDAHGGPKPEPSYGDQLQPYAVEGVAAEGRVVVEWVEQAGEYADGEAYSLRRPSYVFMDLAFGELAADVLISPRVAPQMIGLGLLEAIPEATILGLADPDDDDGDGVSGRPNYAWDPIGGELGLGRFGWKANQVGLRQQNAGAFFGDIGITSSLNPDENCPPPQAECAAAPTGSEASAPELDDELLDHVTTYTRLLAVPARREVDDPEVLAGRELFRQLGCDRCHVPRVQTGELAGFPELSNQVIWPYTDLLVHDMGPELADGRPDFEADGREWRTPPLWGIGLFEVVNDHNLYLHDGRARSLAEAILWHGGEAEAARDAFVELSAEQRQALLRFLGSL</sequence>
<evidence type="ECO:0000256" key="4">
    <source>
        <dbReference type="PROSITE-ProRule" id="PRU00433"/>
    </source>
</evidence>
<dbReference type="InterPro" id="IPR036909">
    <property type="entry name" value="Cyt_c-like_dom_sf"/>
</dbReference>
<protein>
    <recommendedName>
        <fullName evidence="6">Cytochrome c domain-containing protein</fullName>
    </recommendedName>
</protein>
<dbReference type="EMBL" id="PVNK01000257">
    <property type="protein sequence ID" value="PRP91092.1"/>
    <property type="molecule type" value="Genomic_DNA"/>
</dbReference>
<dbReference type="PIRSF" id="PIRSF028099">
    <property type="entry name" value="DUF1111"/>
    <property type="match status" value="1"/>
</dbReference>
<dbReference type="InterPro" id="IPR010538">
    <property type="entry name" value="DHOR"/>
</dbReference>
<reference evidence="7 8" key="1">
    <citation type="submission" date="2018-03" db="EMBL/GenBank/DDBJ databases">
        <title>Draft Genome Sequences of the Obligatory Marine Myxobacteria Enhygromyxa salina SWB005.</title>
        <authorList>
            <person name="Poehlein A."/>
            <person name="Moghaddam J.A."/>
            <person name="Harms H."/>
            <person name="Alanjari M."/>
            <person name="Koenig G.M."/>
            <person name="Daniel R."/>
            <person name="Schaeberle T.F."/>
        </authorList>
    </citation>
    <scope>NUCLEOTIDE SEQUENCE [LARGE SCALE GENOMIC DNA]</scope>
    <source>
        <strain evidence="7 8">SWB005</strain>
    </source>
</reference>
<accession>A0A2S9XE10</accession>
<evidence type="ECO:0000256" key="2">
    <source>
        <dbReference type="ARBA" id="ARBA00022723"/>
    </source>
</evidence>
<evidence type="ECO:0000256" key="5">
    <source>
        <dbReference type="SAM" id="MobiDB-lite"/>
    </source>
</evidence>